<accession>A0A6L5X558</accession>
<protein>
    <submittedName>
        <fullName evidence="2">Uncharacterized protein</fullName>
    </submittedName>
</protein>
<comment type="caution">
    <text evidence="2">The sequence shown here is derived from an EMBL/GenBank/DDBJ whole genome shotgun (WGS) entry which is preliminary data.</text>
</comment>
<dbReference type="AlphaFoldDB" id="A0A6L5X558"/>
<evidence type="ECO:0000256" key="1">
    <source>
        <dbReference type="SAM" id="MobiDB-lite"/>
    </source>
</evidence>
<gene>
    <name evidence="2" type="ORF">FYJ35_02930</name>
</gene>
<proteinExistence type="predicted"/>
<dbReference type="RefSeq" id="WP_154522903.1">
    <property type="nucleotide sequence ID" value="NZ_VULZ01000002.1"/>
</dbReference>
<dbReference type="EMBL" id="VULZ01000002">
    <property type="protein sequence ID" value="MSS14004.1"/>
    <property type="molecule type" value="Genomic_DNA"/>
</dbReference>
<dbReference type="Proteomes" id="UP000481852">
    <property type="component" value="Unassembled WGS sequence"/>
</dbReference>
<keyword evidence="3" id="KW-1185">Reference proteome</keyword>
<evidence type="ECO:0000313" key="3">
    <source>
        <dbReference type="Proteomes" id="UP000481852"/>
    </source>
</evidence>
<name>A0A6L5X558_9FIRM</name>
<feature type="region of interest" description="Disordered" evidence="1">
    <location>
        <begin position="84"/>
        <end position="104"/>
    </location>
</feature>
<sequence length="104" mass="12490">MAHDVELERIEEEIRRHDERRKRLVERKNRRMRQIREKQLKDKEAWMKKFIPLLDKTLEERLGELYWYGHAAEDICTGFGQIKKAGKDAAHHNDHEKEEGGVQG</sequence>
<reference evidence="2 3" key="1">
    <citation type="submission" date="2019-08" db="EMBL/GenBank/DDBJ databases">
        <title>In-depth cultivation of the pig gut microbiome towards novel bacterial diversity and tailored functional studies.</title>
        <authorList>
            <person name="Wylensek D."/>
            <person name="Hitch T.C.A."/>
            <person name="Clavel T."/>
        </authorList>
    </citation>
    <scope>NUCLEOTIDE SEQUENCE [LARGE SCALE GENOMIC DNA]</scope>
    <source>
        <strain evidence="2 3">Oil+RF-744-WCA-WT-11</strain>
    </source>
</reference>
<evidence type="ECO:0000313" key="2">
    <source>
        <dbReference type="EMBL" id="MSS14004.1"/>
    </source>
</evidence>
<organism evidence="2 3">
    <name type="scientific">Porcincola intestinalis</name>
    <dbReference type="NCBI Taxonomy" id="2606632"/>
    <lineage>
        <taxon>Bacteria</taxon>
        <taxon>Bacillati</taxon>
        <taxon>Bacillota</taxon>
        <taxon>Clostridia</taxon>
        <taxon>Lachnospirales</taxon>
        <taxon>Lachnospiraceae</taxon>
        <taxon>Porcincola</taxon>
    </lineage>
</organism>
<feature type="compositionally biased region" description="Basic and acidic residues" evidence="1">
    <location>
        <begin position="85"/>
        <end position="104"/>
    </location>
</feature>